<dbReference type="InterPro" id="IPR001680">
    <property type="entry name" value="WD40_rpt"/>
</dbReference>
<dbReference type="PANTHER" id="PTHR44019">
    <property type="entry name" value="WD REPEAT-CONTAINING PROTEIN 55"/>
    <property type="match status" value="1"/>
</dbReference>
<evidence type="ECO:0000313" key="3">
    <source>
        <dbReference type="EMBL" id="KYQ88212.1"/>
    </source>
</evidence>
<dbReference type="PANTHER" id="PTHR44019:SF8">
    <property type="entry name" value="POC1 CENTRIOLAR PROTEIN HOMOLOG"/>
    <property type="match status" value="1"/>
</dbReference>
<dbReference type="InterPro" id="IPR011047">
    <property type="entry name" value="Quinoprotein_ADH-like_sf"/>
</dbReference>
<gene>
    <name evidence="3" type="ORF">DLAC_10898</name>
</gene>
<evidence type="ECO:0000313" key="4">
    <source>
        <dbReference type="Proteomes" id="UP000076078"/>
    </source>
</evidence>
<dbReference type="InterPro" id="IPR015943">
    <property type="entry name" value="WD40/YVTN_repeat-like_dom_sf"/>
</dbReference>
<accession>A0A151Z2L8</accession>
<dbReference type="InterPro" id="IPR050505">
    <property type="entry name" value="WDR55/POC1"/>
</dbReference>
<organism evidence="3 4">
    <name type="scientific">Tieghemostelium lacteum</name>
    <name type="common">Slime mold</name>
    <name type="synonym">Dictyostelium lacteum</name>
    <dbReference type="NCBI Taxonomy" id="361077"/>
    <lineage>
        <taxon>Eukaryota</taxon>
        <taxon>Amoebozoa</taxon>
        <taxon>Evosea</taxon>
        <taxon>Eumycetozoa</taxon>
        <taxon>Dictyostelia</taxon>
        <taxon>Dictyosteliales</taxon>
        <taxon>Raperosteliaceae</taxon>
        <taxon>Tieghemostelium</taxon>
    </lineage>
</organism>
<protein>
    <recommendedName>
        <fullName evidence="5">WD40 repeat-containing protein</fullName>
    </recommendedName>
</protein>
<dbReference type="InParanoid" id="A0A151Z2L8"/>
<dbReference type="STRING" id="361077.A0A151Z2L8"/>
<dbReference type="OrthoDB" id="1602884at2759"/>
<evidence type="ECO:0008006" key="5">
    <source>
        <dbReference type="Google" id="ProtNLM"/>
    </source>
</evidence>
<dbReference type="SMART" id="SM00320">
    <property type="entry name" value="WD40"/>
    <property type="match status" value="4"/>
</dbReference>
<dbReference type="Proteomes" id="UP000076078">
    <property type="component" value="Unassembled WGS sequence"/>
</dbReference>
<comment type="caution">
    <text evidence="3">The sequence shown here is derived from an EMBL/GenBank/DDBJ whole genome shotgun (WGS) entry which is preliminary data.</text>
</comment>
<dbReference type="Pfam" id="PF00400">
    <property type="entry name" value="WD40"/>
    <property type="match status" value="2"/>
</dbReference>
<keyword evidence="2" id="KW-0677">Repeat</keyword>
<sequence>MSDGQQQQQQQQRPSSLFSLLRLAQPNFREFLINSNLFGENSTDFNDMITHSILTNNFSPQSPPSVNEGILGECTFFSNHSRFVKGVDFSPRDDHIFCSTGLDGKLIIYDARFAKVKSTTPINFQGTISFSGLKFLHDGFRIALTTTSNKLLIYDIEKGIVVQNVDKCCSSVHSRTSIAVDPDTGIIMTPNLTGNGLSQIDIRTSSIVKSLDHLHTHQINDIEILDRQWSDFYRQQQQLQPTYNQHLQQNNNNIENLIMTVSSDTNCKIFDNQKNQIKEISSRSPLYSIQHTPEVPSQSTSCLAIGGEKLGFYSIDGTLEQTFSCKGIVKLKYTKSGTKLFSAGNDGYVRLFSRFKRKHELQGVVYRHSRDIQDMAMSRNDEYLVTASTDNKIGLIRIGDPIFGPSEYGNII</sequence>
<keyword evidence="4" id="KW-1185">Reference proteome</keyword>
<dbReference type="EMBL" id="LODT01000051">
    <property type="protein sequence ID" value="KYQ88212.1"/>
    <property type="molecule type" value="Genomic_DNA"/>
</dbReference>
<evidence type="ECO:0000256" key="2">
    <source>
        <dbReference type="ARBA" id="ARBA00022737"/>
    </source>
</evidence>
<evidence type="ECO:0000256" key="1">
    <source>
        <dbReference type="ARBA" id="ARBA00022574"/>
    </source>
</evidence>
<dbReference type="Gene3D" id="2.130.10.10">
    <property type="entry name" value="YVTN repeat-like/Quinoprotein amine dehydrogenase"/>
    <property type="match status" value="2"/>
</dbReference>
<reference evidence="3 4" key="1">
    <citation type="submission" date="2015-12" db="EMBL/GenBank/DDBJ databases">
        <title>Dictyostelia acquired genes for synthesis and detection of signals that induce cell-type specialization by lateral gene transfer from prokaryotes.</title>
        <authorList>
            <person name="Gloeckner G."/>
            <person name="Schaap P."/>
        </authorList>
    </citation>
    <scope>NUCLEOTIDE SEQUENCE [LARGE SCALE GENOMIC DNA]</scope>
    <source>
        <strain evidence="3 4">TK</strain>
    </source>
</reference>
<dbReference type="SUPFAM" id="SSF50998">
    <property type="entry name" value="Quinoprotein alcohol dehydrogenase-like"/>
    <property type="match status" value="1"/>
</dbReference>
<dbReference type="AlphaFoldDB" id="A0A151Z2L8"/>
<proteinExistence type="predicted"/>
<dbReference type="FunCoup" id="A0A151Z2L8">
    <property type="interactions" value="2"/>
</dbReference>
<name>A0A151Z2L8_TIELA</name>
<dbReference type="OMA" id="SWPWCKG"/>
<keyword evidence="1" id="KW-0853">WD repeat</keyword>